<evidence type="ECO:0000313" key="3">
    <source>
        <dbReference type="Proteomes" id="UP001596274"/>
    </source>
</evidence>
<keyword evidence="3" id="KW-1185">Reference proteome</keyword>
<protein>
    <submittedName>
        <fullName evidence="2">Uncharacterized protein</fullName>
    </submittedName>
</protein>
<feature type="non-terminal residue" evidence="2">
    <location>
        <position position="94"/>
    </location>
</feature>
<proteinExistence type="predicted"/>
<evidence type="ECO:0000313" key="2">
    <source>
        <dbReference type="EMBL" id="MFC6771364.1"/>
    </source>
</evidence>
<keyword evidence="1" id="KW-0472">Membrane</keyword>
<dbReference type="EMBL" id="JBHSWT010000352">
    <property type="protein sequence ID" value="MFC6771364.1"/>
    <property type="molecule type" value="Genomic_DNA"/>
</dbReference>
<feature type="transmembrane region" description="Helical" evidence="1">
    <location>
        <begin position="12"/>
        <end position="29"/>
    </location>
</feature>
<evidence type="ECO:0000256" key="1">
    <source>
        <dbReference type="SAM" id="Phobius"/>
    </source>
</evidence>
<feature type="transmembrane region" description="Helical" evidence="1">
    <location>
        <begin position="35"/>
        <end position="51"/>
    </location>
</feature>
<organism evidence="2 3">
    <name type="scientific">Halorubrum pallidum</name>
    <dbReference type="NCBI Taxonomy" id="1526114"/>
    <lineage>
        <taxon>Archaea</taxon>
        <taxon>Methanobacteriati</taxon>
        <taxon>Methanobacteriota</taxon>
        <taxon>Stenosarchaea group</taxon>
        <taxon>Halobacteria</taxon>
        <taxon>Halobacteriales</taxon>
        <taxon>Haloferacaceae</taxon>
        <taxon>Halorubrum</taxon>
    </lineage>
</organism>
<dbReference type="AlphaFoldDB" id="A0ABD5T249"/>
<keyword evidence="1" id="KW-1133">Transmembrane helix</keyword>
<sequence length="94" mass="9789">MIRNALARFSNVLLVLGAAGVGVLAPQLSPYLNPLVTPLVVFLVFTSLRGVRFAAIDYSSYAAIVGLSLGLSYVALPLAGMRLVEVALSDAAVI</sequence>
<reference evidence="2 3" key="1">
    <citation type="journal article" date="2019" name="Int. J. Syst. Evol. Microbiol.">
        <title>The Global Catalogue of Microorganisms (GCM) 10K type strain sequencing project: providing services to taxonomists for standard genome sequencing and annotation.</title>
        <authorList>
            <consortium name="The Broad Institute Genomics Platform"/>
            <consortium name="The Broad Institute Genome Sequencing Center for Infectious Disease"/>
            <person name="Wu L."/>
            <person name="Ma J."/>
        </authorList>
    </citation>
    <scope>NUCLEOTIDE SEQUENCE [LARGE SCALE GENOMIC DNA]</scope>
    <source>
        <strain evidence="2 3">PJ61</strain>
    </source>
</reference>
<comment type="caution">
    <text evidence="2">The sequence shown here is derived from an EMBL/GenBank/DDBJ whole genome shotgun (WGS) entry which is preliminary data.</text>
</comment>
<gene>
    <name evidence="2" type="ORF">ACFQDD_07535</name>
</gene>
<dbReference type="Proteomes" id="UP001596274">
    <property type="component" value="Unassembled WGS sequence"/>
</dbReference>
<accession>A0ABD5T249</accession>
<keyword evidence="1" id="KW-0812">Transmembrane</keyword>
<feature type="transmembrane region" description="Helical" evidence="1">
    <location>
        <begin position="58"/>
        <end position="76"/>
    </location>
</feature>
<name>A0ABD5T249_9EURY</name>